<keyword evidence="7" id="KW-0804">Transcription</keyword>
<evidence type="ECO:0000256" key="11">
    <source>
        <dbReference type="SAM" id="Phobius"/>
    </source>
</evidence>
<dbReference type="GO" id="GO:0003700">
    <property type="term" value="F:DNA-binding transcription factor activity"/>
    <property type="evidence" value="ECO:0007669"/>
    <property type="project" value="InterPro"/>
</dbReference>
<keyword evidence="3 11" id="KW-0812">Transmembrane</keyword>
<evidence type="ECO:0000256" key="1">
    <source>
        <dbReference type="ARBA" id="ARBA00004123"/>
    </source>
</evidence>
<comment type="caution">
    <text evidence="13">The sequence shown here is derived from an EMBL/GenBank/DDBJ whole genome shotgun (WGS) entry which is preliminary data.</text>
</comment>
<feature type="transmembrane region" description="Helical" evidence="11">
    <location>
        <begin position="793"/>
        <end position="812"/>
    </location>
</feature>
<keyword evidence="6 11" id="KW-0472">Membrane</keyword>
<dbReference type="InterPro" id="IPR043561">
    <property type="entry name" value="LHW-like"/>
</dbReference>
<evidence type="ECO:0000256" key="6">
    <source>
        <dbReference type="ARBA" id="ARBA00023136"/>
    </source>
</evidence>
<dbReference type="Pfam" id="PF23176">
    <property type="entry name" value="bHLH_LHW"/>
    <property type="match status" value="1"/>
</dbReference>
<keyword evidence="5" id="KW-0805">Transcription regulation</keyword>
<proteinExistence type="predicted"/>
<dbReference type="Pfam" id="PF14215">
    <property type="entry name" value="bHLH-MYC_N"/>
    <property type="match status" value="1"/>
</dbReference>
<feature type="region of interest" description="Disordered" evidence="10">
    <location>
        <begin position="1095"/>
        <end position="1130"/>
    </location>
</feature>
<feature type="domain" description="BHLH" evidence="12">
    <location>
        <begin position="442"/>
        <end position="491"/>
    </location>
</feature>
<reference evidence="13" key="1">
    <citation type="journal article" date="2019" name="Sci. Rep.">
        <title>Draft genome of Tanacetum cinerariifolium, the natural source of mosquito coil.</title>
        <authorList>
            <person name="Yamashiro T."/>
            <person name="Shiraishi A."/>
            <person name="Satake H."/>
            <person name="Nakayama K."/>
        </authorList>
    </citation>
    <scope>NUCLEOTIDE SEQUENCE</scope>
</reference>
<comment type="subcellular location">
    <subcellularLocation>
        <location evidence="2">Membrane</location>
        <topology evidence="2">Multi-pass membrane protein</topology>
    </subcellularLocation>
    <subcellularLocation>
        <location evidence="1">Nucleus</location>
    </subcellularLocation>
</comment>
<feature type="region of interest" description="Disordered" evidence="10">
    <location>
        <begin position="432"/>
        <end position="454"/>
    </location>
</feature>
<feature type="region of interest" description="Disordered" evidence="10">
    <location>
        <begin position="396"/>
        <end position="416"/>
    </location>
</feature>
<dbReference type="GO" id="GO:0005634">
    <property type="term" value="C:nucleus"/>
    <property type="evidence" value="ECO:0007669"/>
    <property type="project" value="UniProtKB-SubCell"/>
</dbReference>
<dbReference type="InterPro" id="IPR025610">
    <property type="entry name" value="MYC/MYB_N"/>
</dbReference>
<dbReference type="GO" id="GO:0046983">
    <property type="term" value="F:protein dimerization activity"/>
    <property type="evidence" value="ECO:0007669"/>
    <property type="project" value="InterPro"/>
</dbReference>
<sequence>MDTTTTHKGYSVVKNVLKNLCSCYGWSYAVFWSLDQPNSILLSMQDAYFEEGIQGLISDLLQQTPMLGGGLIGQVALTKKHIWMSSENNYIGQSSSGSIWDMFQEDSKFFHQFSSGIKTIAAIPVEPQGVVQFGSIEKILEKTEFIHQTKRMFGEIVNANVPAISSCMSNGLFASLISSDDSYFGGAAHYSINQTSLDFPPQSFAFGSQSQPMFLDNNQSTAHLQPNAAPWSTSSSLTSFNEPLQLINTHQDLFDLPMDFGILDEMFQTGDFNISQLLHQSPGHSNVTGLHPISSSEKVNSLTISGVDVDLFGSTGDLGDIVTPVVKENQFGFDSYKSQNIDNDSAPKKGLFSNLGIKELFEGISGTSSSCIEDQVSKRRKTGSSFSEMSSLQPGVYNKSFGQKSEPSLKSEPWMGSAYSMDGSSTVLQAKTQVEPAKPTKKKAKPGTRPRPKDRQMILDRMAELRELIPNGEKMSIDCLLDRTIKHMLFLQSVTKHADRIKQADEPKHNGVIPNNLSNDPSNNGVTWACEVGNQSMICPLIVEDLSTPGQMLIEMICEEQGFFLEIVDIIRGFGLTILKGIMESREEKIWARFIVEAEAKRHVTRHEIFAALVQLLQTMGSNDKHLEKKIMQTGNSFHNGFQHSGIQLPVSLADTGVDDGSSVVLEPEHKYRMMRIWDGLKGLVVRFFTRVWMFFKKAWDLGVDDPRKFFHCLKVGVALMVVSLFYYMRPLYDGVGGSAIWAVMTVVVVFEYTVGGTLYKCLNRICATFLAGFLALGIHWIASHSGHQFEPYIMGISLFIFASATTFSRFIPVIKARYDYGCTIFILTYGLVSVSGYRVDHLLHVAHERLSTIIIGTCLCIITSMLVFPVWAGLELHLLIPRNMDKLAKSLDCCVADYFGHDDEESKKKLQGYKCVLNSKASEEAMANFAIWEPAHGRFNFRHPWKNYLNVGASSRSCAYCIETLTSCLDSKDKVPEAIKNHLDSACMNLSSSSSNVMRELANIVNTMTRSAKIDMAVEDMKNAVKELQNDLKSLPDLMIQTHGKEKDELVPSEVTVVPLMDVIPLVSFASLLIETASRIEENMVKAVEELAESAQFKQPEDEKKPKQNTSTAKIVSDEENATTALERV</sequence>
<evidence type="ECO:0000256" key="4">
    <source>
        <dbReference type="ARBA" id="ARBA00022989"/>
    </source>
</evidence>
<dbReference type="InterPro" id="IPR020966">
    <property type="entry name" value="ALMT"/>
</dbReference>
<evidence type="ECO:0000256" key="5">
    <source>
        <dbReference type="ARBA" id="ARBA00023015"/>
    </source>
</evidence>
<feature type="coiled-coil region" evidence="9">
    <location>
        <begin position="1012"/>
        <end position="1039"/>
    </location>
</feature>
<feature type="transmembrane region" description="Helical" evidence="11">
    <location>
        <begin position="819"/>
        <end position="839"/>
    </location>
</feature>
<dbReference type="PANTHER" id="PTHR46196">
    <property type="entry name" value="TRANSCRIPTION FACTOR BHLH155-LIKE ISOFORM X1-RELATED"/>
    <property type="match status" value="1"/>
</dbReference>
<feature type="compositionally biased region" description="Basic residues" evidence="10">
    <location>
        <begin position="439"/>
        <end position="450"/>
    </location>
</feature>
<evidence type="ECO:0000256" key="10">
    <source>
        <dbReference type="SAM" id="MobiDB-lite"/>
    </source>
</evidence>
<dbReference type="PANTHER" id="PTHR46196:SF15">
    <property type="entry name" value="MYC-TYPE, BASIC HELIX-LOOP-HELIX (BHLH) DOMAIN, TRANSCRIPTION FACTOR MYC_MYB N-TERMINAL-RELATED"/>
    <property type="match status" value="1"/>
</dbReference>
<dbReference type="PROSITE" id="PS50888">
    <property type="entry name" value="BHLH"/>
    <property type="match status" value="1"/>
</dbReference>
<evidence type="ECO:0000256" key="2">
    <source>
        <dbReference type="ARBA" id="ARBA00004141"/>
    </source>
</evidence>
<keyword evidence="4 11" id="KW-1133">Transmembrane helix</keyword>
<dbReference type="GO" id="GO:0016020">
    <property type="term" value="C:membrane"/>
    <property type="evidence" value="ECO:0007669"/>
    <property type="project" value="UniProtKB-SubCell"/>
</dbReference>
<evidence type="ECO:0000259" key="12">
    <source>
        <dbReference type="PROSITE" id="PS50888"/>
    </source>
</evidence>
<dbReference type="InterPro" id="IPR011598">
    <property type="entry name" value="bHLH_dom"/>
</dbReference>
<feature type="transmembrane region" description="Helical" evidence="11">
    <location>
        <begin position="851"/>
        <end position="875"/>
    </location>
</feature>
<evidence type="ECO:0000256" key="3">
    <source>
        <dbReference type="ARBA" id="ARBA00022692"/>
    </source>
</evidence>
<name>A0A6L2P3A2_TANCI</name>
<keyword evidence="8" id="KW-0539">Nucleus</keyword>
<evidence type="ECO:0000256" key="7">
    <source>
        <dbReference type="ARBA" id="ARBA00023163"/>
    </source>
</evidence>
<protein>
    <submittedName>
        <fullName evidence="13">Aluminum-activated malate transporter 10-like</fullName>
    </submittedName>
</protein>
<evidence type="ECO:0000256" key="9">
    <source>
        <dbReference type="SAM" id="Coils"/>
    </source>
</evidence>
<evidence type="ECO:0000313" key="13">
    <source>
        <dbReference type="EMBL" id="GEU91742.1"/>
    </source>
</evidence>
<evidence type="ECO:0000256" key="8">
    <source>
        <dbReference type="ARBA" id="ARBA00023242"/>
    </source>
</evidence>
<keyword evidence="9" id="KW-0175">Coiled coil</keyword>
<dbReference type="EMBL" id="BKCJ010010474">
    <property type="protein sequence ID" value="GEU91742.1"/>
    <property type="molecule type" value="Genomic_DNA"/>
</dbReference>
<accession>A0A6L2P3A2</accession>
<dbReference type="GO" id="GO:0015743">
    <property type="term" value="P:malate transport"/>
    <property type="evidence" value="ECO:0007669"/>
    <property type="project" value="InterPro"/>
</dbReference>
<feature type="transmembrane region" description="Helical" evidence="11">
    <location>
        <begin position="735"/>
        <end position="755"/>
    </location>
</feature>
<feature type="transmembrane region" description="Helical" evidence="11">
    <location>
        <begin position="762"/>
        <end position="781"/>
    </location>
</feature>
<dbReference type="Pfam" id="PF11744">
    <property type="entry name" value="ALMT"/>
    <property type="match status" value="1"/>
</dbReference>
<gene>
    <name evidence="13" type="ORF">Tci_063720</name>
</gene>
<dbReference type="AlphaFoldDB" id="A0A6L2P3A2"/>
<organism evidence="13">
    <name type="scientific">Tanacetum cinerariifolium</name>
    <name type="common">Dalmatian daisy</name>
    <name type="synonym">Chrysanthemum cinerariifolium</name>
    <dbReference type="NCBI Taxonomy" id="118510"/>
    <lineage>
        <taxon>Eukaryota</taxon>
        <taxon>Viridiplantae</taxon>
        <taxon>Streptophyta</taxon>
        <taxon>Embryophyta</taxon>
        <taxon>Tracheophyta</taxon>
        <taxon>Spermatophyta</taxon>
        <taxon>Magnoliopsida</taxon>
        <taxon>eudicotyledons</taxon>
        <taxon>Gunneridae</taxon>
        <taxon>Pentapetalae</taxon>
        <taxon>asterids</taxon>
        <taxon>campanulids</taxon>
        <taxon>Asterales</taxon>
        <taxon>Asteraceae</taxon>
        <taxon>Asteroideae</taxon>
        <taxon>Anthemideae</taxon>
        <taxon>Anthemidinae</taxon>
        <taxon>Tanacetum</taxon>
    </lineage>
</organism>